<dbReference type="InterPro" id="IPR052731">
    <property type="entry name" value="B_subtilis_Trans_State_Reg"/>
</dbReference>
<dbReference type="PANTHER" id="PTHR36432">
    <property type="match status" value="1"/>
</dbReference>
<evidence type="ECO:0000313" key="4">
    <source>
        <dbReference type="Proteomes" id="UP000515679"/>
    </source>
</evidence>
<keyword evidence="1 3" id="KW-0238">DNA-binding</keyword>
<dbReference type="InterPro" id="IPR007159">
    <property type="entry name" value="SpoVT-AbrB_dom"/>
</dbReference>
<dbReference type="SUPFAM" id="SSF89447">
    <property type="entry name" value="AbrB/MazE/MraZ-like"/>
    <property type="match status" value="1"/>
</dbReference>
<reference evidence="3 4" key="1">
    <citation type="submission" date="2019-07" db="EMBL/GenBank/DDBJ databases">
        <authorList>
            <person name="Kim J.K."/>
            <person name="Cheong H.-M."/>
            <person name="Choi Y."/>
            <person name="Hwang K.J."/>
            <person name="Lee S."/>
            <person name="Choi C."/>
        </authorList>
    </citation>
    <scope>NUCLEOTIDE SEQUENCE [LARGE SCALE GENOMIC DNA]</scope>
    <source>
        <strain evidence="3 4">KS 22</strain>
    </source>
</reference>
<dbReference type="Gene3D" id="2.10.260.10">
    <property type="match status" value="1"/>
</dbReference>
<dbReference type="GO" id="GO:0003677">
    <property type="term" value="F:DNA binding"/>
    <property type="evidence" value="ECO:0007669"/>
    <property type="project" value="UniProtKB-UniRule"/>
</dbReference>
<evidence type="ECO:0000259" key="2">
    <source>
        <dbReference type="PROSITE" id="PS51740"/>
    </source>
</evidence>
<dbReference type="EMBL" id="CP041969">
    <property type="protein sequence ID" value="QMV44441.1"/>
    <property type="molecule type" value="Genomic_DNA"/>
</dbReference>
<protein>
    <submittedName>
        <fullName evidence="3">AbrB/MazE/SpoVT family DNA-binding domain-containing protein</fullName>
    </submittedName>
</protein>
<dbReference type="NCBIfam" id="TIGR01439">
    <property type="entry name" value="lp_hng_hel_AbrB"/>
    <property type="match status" value="1"/>
</dbReference>
<dbReference type="Proteomes" id="UP000515679">
    <property type="component" value="Chromosome"/>
</dbReference>
<proteinExistence type="predicted"/>
<feature type="domain" description="SpoVT-AbrB" evidence="2">
    <location>
        <begin position="5"/>
        <end position="50"/>
    </location>
</feature>
<organism evidence="3 4">
    <name type="scientific">Cohnella cholangitidis</name>
    <dbReference type="NCBI Taxonomy" id="2598458"/>
    <lineage>
        <taxon>Bacteria</taxon>
        <taxon>Bacillati</taxon>
        <taxon>Bacillota</taxon>
        <taxon>Bacilli</taxon>
        <taxon>Bacillales</taxon>
        <taxon>Paenibacillaceae</taxon>
        <taxon>Cohnella</taxon>
    </lineage>
</organism>
<dbReference type="Pfam" id="PF04014">
    <property type="entry name" value="MazE_antitoxin"/>
    <property type="match status" value="1"/>
</dbReference>
<evidence type="ECO:0000313" key="3">
    <source>
        <dbReference type="EMBL" id="QMV44441.1"/>
    </source>
</evidence>
<evidence type="ECO:0000256" key="1">
    <source>
        <dbReference type="PROSITE-ProRule" id="PRU01076"/>
    </source>
</evidence>
<name>A0A7G5C5F7_9BACL</name>
<dbReference type="AlphaFoldDB" id="A0A7G5C5F7"/>
<keyword evidence="4" id="KW-1185">Reference proteome</keyword>
<dbReference type="KEGG" id="cchl:FPL14_27190"/>
<dbReference type="SMART" id="SM00966">
    <property type="entry name" value="SpoVT_AbrB"/>
    <property type="match status" value="1"/>
</dbReference>
<dbReference type="RefSeq" id="WP_182300676.1">
    <property type="nucleotide sequence ID" value="NZ_CP041969.1"/>
</dbReference>
<dbReference type="PANTHER" id="PTHR36432:SF1">
    <property type="entry name" value="STAGE V SPORULATION PROTEIN T"/>
    <property type="match status" value="1"/>
</dbReference>
<accession>A0A7G5C5F7</accession>
<dbReference type="PROSITE" id="PS51740">
    <property type="entry name" value="SPOVT_ABRB"/>
    <property type="match status" value="1"/>
</dbReference>
<gene>
    <name evidence="3" type="ORF">FPL14_27190</name>
</gene>
<sequence length="85" mass="9417">MKATGIVRRFDGLGRIVVPKEIRRTMGVANTDPVEFFVEGDVVMIRKYAPGCTFCGSLVDLSTHWDKPICRKCTQEMAQRGGGLV</sequence>
<dbReference type="InterPro" id="IPR037914">
    <property type="entry name" value="SpoVT-AbrB_sf"/>
</dbReference>